<gene>
    <name evidence="12" type="ORF">D0Y65_008726</name>
</gene>
<evidence type="ECO:0000256" key="1">
    <source>
        <dbReference type="ARBA" id="ARBA00008455"/>
    </source>
</evidence>
<evidence type="ECO:0000259" key="8">
    <source>
        <dbReference type="SMART" id="SM00645"/>
    </source>
</evidence>
<keyword evidence="5" id="KW-1015">Disulfide bond</keyword>
<dbReference type="EMBL" id="QZWG01000004">
    <property type="protein sequence ID" value="RZC14943.1"/>
    <property type="molecule type" value="Genomic_DNA"/>
</dbReference>
<reference evidence="12 13" key="1">
    <citation type="submission" date="2018-09" db="EMBL/GenBank/DDBJ databases">
        <title>A high-quality reference genome of wild soybean provides a powerful tool to mine soybean genomes.</title>
        <authorList>
            <person name="Xie M."/>
            <person name="Chung C.Y.L."/>
            <person name="Li M.-W."/>
            <person name="Wong F.-L."/>
            <person name="Chan T.-F."/>
            <person name="Lam H.-M."/>
        </authorList>
    </citation>
    <scope>NUCLEOTIDE SEQUENCE [LARGE SCALE GENOMIC DNA]</scope>
    <source>
        <strain evidence="13">cv. W05</strain>
        <tissue evidence="12">Hypocotyl of etiolated seedlings</tissue>
    </source>
</reference>
<feature type="domain" description="Peptidase C1A papain C-terminal" evidence="8">
    <location>
        <begin position="138"/>
        <end position="354"/>
    </location>
</feature>
<evidence type="ECO:0000313" key="12">
    <source>
        <dbReference type="EMBL" id="RZC14944.1"/>
    </source>
</evidence>
<organism evidence="12 13">
    <name type="scientific">Glycine soja</name>
    <name type="common">Wild soybean</name>
    <dbReference type="NCBI Taxonomy" id="3848"/>
    <lineage>
        <taxon>Eukaryota</taxon>
        <taxon>Viridiplantae</taxon>
        <taxon>Streptophyta</taxon>
        <taxon>Embryophyta</taxon>
        <taxon>Tracheophyta</taxon>
        <taxon>Spermatophyta</taxon>
        <taxon>Magnoliopsida</taxon>
        <taxon>eudicotyledons</taxon>
        <taxon>Gunneridae</taxon>
        <taxon>Pentapetalae</taxon>
        <taxon>rosids</taxon>
        <taxon>fabids</taxon>
        <taxon>Fabales</taxon>
        <taxon>Fabaceae</taxon>
        <taxon>Papilionoideae</taxon>
        <taxon>50 kb inversion clade</taxon>
        <taxon>NPAAA clade</taxon>
        <taxon>indigoferoid/millettioid clade</taxon>
        <taxon>Phaseoleae</taxon>
        <taxon>Glycine</taxon>
        <taxon>Glycine subgen. Soja</taxon>
    </lineage>
</organism>
<protein>
    <submittedName>
        <fullName evidence="10">Cysteine proteinase RD21A isoform A</fullName>
    </submittedName>
    <submittedName>
        <fullName evidence="11">Cysteine proteinase RD21A isoform B</fullName>
    </submittedName>
    <submittedName>
        <fullName evidence="12">Cysteine proteinase RD21A isoform C</fullName>
    </submittedName>
</protein>
<evidence type="ECO:0000313" key="11">
    <source>
        <dbReference type="EMBL" id="RZC14943.1"/>
    </source>
</evidence>
<keyword evidence="7" id="KW-0732">Signal</keyword>
<dbReference type="Pfam" id="PF08246">
    <property type="entry name" value="Inhibitor_I29"/>
    <property type="match status" value="1"/>
</dbReference>
<dbReference type="InterPro" id="IPR013128">
    <property type="entry name" value="Peptidase_C1A"/>
</dbReference>
<dbReference type="PROSITE" id="PS00640">
    <property type="entry name" value="THIOL_PROTEASE_ASN"/>
    <property type="match status" value="1"/>
</dbReference>
<dbReference type="PANTHER" id="PTHR12411">
    <property type="entry name" value="CYSTEINE PROTEASE FAMILY C1-RELATED"/>
    <property type="match status" value="1"/>
</dbReference>
<dbReference type="Pfam" id="PF00112">
    <property type="entry name" value="Peptidase_C1"/>
    <property type="match status" value="1"/>
</dbReference>
<dbReference type="EMBL" id="QZWG01000004">
    <property type="protein sequence ID" value="RZC14944.1"/>
    <property type="molecule type" value="Genomic_DNA"/>
</dbReference>
<evidence type="ECO:0000313" key="10">
    <source>
        <dbReference type="EMBL" id="RZC14942.1"/>
    </source>
</evidence>
<feature type="signal peptide" evidence="7">
    <location>
        <begin position="1"/>
        <end position="24"/>
    </location>
</feature>
<dbReference type="Gramene" id="XM_028371879.1">
    <property type="protein sequence ID" value="XP_028227680.1"/>
    <property type="gene ID" value="LOC114408729"/>
</dbReference>
<dbReference type="InterPro" id="IPR039417">
    <property type="entry name" value="Peptidase_C1A_papain-like"/>
</dbReference>
<dbReference type="SMART" id="SM00848">
    <property type="entry name" value="Inhibitor_I29"/>
    <property type="match status" value="1"/>
</dbReference>
<evidence type="ECO:0000259" key="9">
    <source>
        <dbReference type="SMART" id="SM00848"/>
    </source>
</evidence>
<dbReference type="InterPro" id="IPR038765">
    <property type="entry name" value="Papain-like_cys_pep_sf"/>
</dbReference>
<dbReference type="SMART" id="SM00645">
    <property type="entry name" value="Pept_C1"/>
    <property type="match status" value="1"/>
</dbReference>
<feature type="chain" id="PRO_5036113181" evidence="7">
    <location>
        <begin position="25"/>
        <end position="367"/>
    </location>
</feature>
<keyword evidence="13" id="KW-1185">Reference proteome</keyword>
<dbReference type="Gene3D" id="3.90.70.10">
    <property type="entry name" value="Cysteine proteinases"/>
    <property type="match status" value="1"/>
</dbReference>
<evidence type="ECO:0000256" key="2">
    <source>
        <dbReference type="ARBA" id="ARBA00022670"/>
    </source>
</evidence>
<keyword evidence="4" id="KW-0788">Thiol protease</keyword>
<dbReference type="CDD" id="cd02248">
    <property type="entry name" value="Peptidase_C1A"/>
    <property type="match status" value="1"/>
</dbReference>
<keyword evidence="6" id="KW-0325">Glycoprotein</keyword>
<dbReference type="PROSITE" id="PS00639">
    <property type="entry name" value="THIOL_PROTEASE_HIS"/>
    <property type="match status" value="1"/>
</dbReference>
<dbReference type="GO" id="GO:0006508">
    <property type="term" value="P:proteolysis"/>
    <property type="evidence" value="ECO:0007669"/>
    <property type="project" value="UniProtKB-KW"/>
</dbReference>
<evidence type="ECO:0000256" key="5">
    <source>
        <dbReference type="ARBA" id="ARBA00023157"/>
    </source>
</evidence>
<evidence type="ECO:0000256" key="7">
    <source>
        <dbReference type="SAM" id="SignalP"/>
    </source>
</evidence>
<name>A0A445KVB9_GLYSO</name>
<evidence type="ECO:0000313" key="13">
    <source>
        <dbReference type="Proteomes" id="UP000289340"/>
    </source>
</evidence>
<dbReference type="InterPro" id="IPR000668">
    <property type="entry name" value="Peptidase_C1A_C"/>
</dbReference>
<keyword evidence="2" id="KW-0645">Protease</keyword>
<dbReference type="GO" id="GO:0008234">
    <property type="term" value="F:cysteine-type peptidase activity"/>
    <property type="evidence" value="ECO:0007669"/>
    <property type="project" value="UniProtKB-KW"/>
</dbReference>
<dbReference type="InterPro" id="IPR025661">
    <property type="entry name" value="Pept_asp_AS"/>
</dbReference>
<dbReference type="InterPro" id="IPR025660">
    <property type="entry name" value="Pept_his_AS"/>
</dbReference>
<comment type="caution">
    <text evidence="12">The sequence shown here is derived from an EMBL/GenBank/DDBJ whole genome shotgun (WGS) entry which is preliminary data.</text>
</comment>
<dbReference type="Proteomes" id="UP000289340">
    <property type="component" value="Chromosome 4"/>
</dbReference>
<evidence type="ECO:0000256" key="6">
    <source>
        <dbReference type="ARBA" id="ARBA00023180"/>
    </source>
</evidence>
<evidence type="ECO:0000256" key="4">
    <source>
        <dbReference type="ARBA" id="ARBA00022807"/>
    </source>
</evidence>
<dbReference type="SUPFAM" id="SSF54001">
    <property type="entry name" value="Cysteine proteinases"/>
    <property type="match status" value="1"/>
</dbReference>
<dbReference type="PROSITE" id="PS00139">
    <property type="entry name" value="THIOL_PROTEASE_CYS"/>
    <property type="match status" value="1"/>
</dbReference>
<dbReference type="InterPro" id="IPR000169">
    <property type="entry name" value="Pept_cys_AS"/>
</dbReference>
<comment type="similarity">
    <text evidence="1">Belongs to the peptidase C1 family.</text>
</comment>
<accession>A0A445KVB9</accession>
<dbReference type="InterPro" id="IPR013201">
    <property type="entry name" value="Prot_inhib_I29"/>
</dbReference>
<evidence type="ECO:0000256" key="3">
    <source>
        <dbReference type="ARBA" id="ARBA00022801"/>
    </source>
</evidence>
<keyword evidence="3" id="KW-0378">Hydrolase</keyword>
<dbReference type="AlphaFoldDB" id="A0A445KVB9"/>
<proteinExistence type="inferred from homology"/>
<sequence length="367" mass="40893">MGTNRSLMATILIVFFTVLAVSSALDMSIISYDRSHADKSGWKSDEEVMSIYEEWLVKHGKVYNAVEEKEKRFQIFKDNLNFIEEHNAVNRTYKVGLNRFSDLSNEEYRSKYLGTKIDPRRMMARPSRRYSPRVADNLPESVDWRKEGAVVRVKNQSECEGCWAFSAIAAVEGINKIVTGNLTALSEQELLDCDRTVNAGCSGGLVDYAFEFIINNGGIDTEEDYPFQGADGICDQYKINARAVTIDGYERVPAYDELALKKAVANQPVSVAIEAYGKEFQLYESGIFTGTCGTSIDHGVTAVGYGTENGIDYWIVKNSWGENWGEAGYVRMERNIAEDTAGKCGIAILTLYPIKIGQNPSNPDNSS</sequence>
<dbReference type="PRINTS" id="PR00705">
    <property type="entry name" value="PAPAIN"/>
</dbReference>
<dbReference type="EMBL" id="QZWG01000004">
    <property type="protein sequence ID" value="RZC14942.1"/>
    <property type="molecule type" value="Genomic_DNA"/>
</dbReference>
<dbReference type="FunFam" id="3.90.70.10:FF:000068">
    <property type="entry name" value="Cysteine protease 1"/>
    <property type="match status" value="1"/>
</dbReference>
<feature type="domain" description="Cathepsin propeptide inhibitor" evidence="9">
    <location>
        <begin position="52"/>
        <end position="108"/>
    </location>
</feature>